<proteinExistence type="inferred from homology"/>
<dbReference type="Gene3D" id="1.20.1740.10">
    <property type="entry name" value="Amino acid/polyamine transporter I"/>
    <property type="match status" value="1"/>
</dbReference>
<comment type="similarity">
    <text evidence="2">Belongs to the amino acid-polyamine-organocation (APC) superfamily. Spore germination protein (SGP) (TC 2.A.3.9) family.</text>
</comment>
<evidence type="ECO:0000256" key="8">
    <source>
        <dbReference type="SAM" id="Phobius"/>
    </source>
</evidence>
<dbReference type="PANTHER" id="PTHR34975">
    <property type="entry name" value="SPORE GERMINATION PROTEIN A2"/>
    <property type="match status" value="1"/>
</dbReference>
<feature type="transmembrane region" description="Helical" evidence="8">
    <location>
        <begin position="228"/>
        <end position="252"/>
    </location>
</feature>
<dbReference type="OrthoDB" id="2663541at2"/>
<feature type="transmembrane region" description="Helical" evidence="8">
    <location>
        <begin position="81"/>
        <end position="112"/>
    </location>
</feature>
<keyword evidence="10" id="KW-1185">Reference proteome</keyword>
<keyword evidence="6 8" id="KW-1133">Transmembrane helix</keyword>
<feature type="transmembrane region" description="Helical" evidence="8">
    <location>
        <begin position="186"/>
        <end position="207"/>
    </location>
</feature>
<dbReference type="NCBIfam" id="TIGR00912">
    <property type="entry name" value="2A0309"/>
    <property type="match status" value="1"/>
</dbReference>
<dbReference type="PANTHER" id="PTHR34975:SF2">
    <property type="entry name" value="SPORE GERMINATION PROTEIN A2"/>
    <property type="match status" value="1"/>
</dbReference>
<name>A0A1I2BZE7_9BACL</name>
<gene>
    <name evidence="9" type="ORF">SAMN04487969_104164</name>
</gene>
<dbReference type="Pfam" id="PF03845">
    <property type="entry name" value="Spore_permease"/>
    <property type="match status" value="1"/>
</dbReference>
<dbReference type="EMBL" id="FONN01000004">
    <property type="protein sequence ID" value="SFE61302.1"/>
    <property type="molecule type" value="Genomic_DNA"/>
</dbReference>
<evidence type="ECO:0000256" key="4">
    <source>
        <dbReference type="ARBA" id="ARBA00022544"/>
    </source>
</evidence>
<dbReference type="GO" id="GO:0016020">
    <property type="term" value="C:membrane"/>
    <property type="evidence" value="ECO:0007669"/>
    <property type="project" value="UniProtKB-SubCell"/>
</dbReference>
<evidence type="ECO:0000256" key="2">
    <source>
        <dbReference type="ARBA" id="ARBA00007998"/>
    </source>
</evidence>
<evidence type="ECO:0000256" key="1">
    <source>
        <dbReference type="ARBA" id="ARBA00004141"/>
    </source>
</evidence>
<sequence>MNKQKVSSFQMGVLFFVFMTGSSVIFVPGPLIGKAGAGAWISLLLSGAVGFSILMMLLYLNRRFPGLDYIDYSRALIGNVLTVFFGLATISYLLQMQAAIVVGVGLFMVGAMMRETPMYAFTALIFLIAACTARAGIEVMARMFTLIMLATTFFIAIVLILAIPEYQPEQLLPILPKGLLPAVSGAYYTFGFPYSEVFLFGMLLPFVTGDKPGKKLLKSMSFAFGANLLALCTVTVCALMVFGPVSAASPFILYSVARLVEFQEIIQRIESIIGISLILGSFMKATLSLYVLSLFIAKLCRLKDNNTLIIPLALTGFLMGLVTYDSNTQWGSIVTGIHPLWTGLALFVPLLILTVVAVARLGKS</sequence>
<evidence type="ECO:0000256" key="6">
    <source>
        <dbReference type="ARBA" id="ARBA00022989"/>
    </source>
</evidence>
<protein>
    <submittedName>
        <fullName evidence="9">Spore germination protein KB</fullName>
    </submittedName>
</protein>
<dbReference type="AlphaFoldDB" id="A0A1I2BZE7"/>
<evidence type="ECO:0000256" key="5">
    <source>
        <dbReference type="ARBA" id="ARBA00022692"/>
    </source>
</evidence>
<keyword evidence="5 8" id="KW-0812">Transmembrane</keyword>
<evidence type="ECO:0000256" key="7">
    <source>
        <dbReference type="ARBA" id="ARBA00023136"/>
    </source>
</evidence>
<accession>A0A1I2BZE7</accession>
<feature type="transmembrane region" description="Helical" evidence="8">
    <location>
        <begin position="308"/>
        <end position="324"/>
    </location>
</feature>
<dbReference type="RefSeq" id="WP_046232476.1">
    <property type="nucleotide sequence ID" value="NZ_FONN01000004.1"/>
</dbReference>
<keyword evidence="7 8" id="KW-0472">Membrane</keyword>
<keyword evidence="4" id="KW-0309">Germination</keyword>
<reference evidence="10" key="1">
    <citation type="submission" date="2016-10" db="EMBL/GenBank/DDBJ databases">
        <authorList>
            <person name="Varghese N."/>
            <person name="Submissions S."/>
        </authorList>
    </citation>
    <scope>NUCLEOTIDE SEQUENCE [LARGE SCALE GENOMIC DNA]</scope>
    <source>
        <strain evidence="10">CGMCC 1.10223</strain>
    </source>
</reference>
<keyword evidence="3" id="KW-0813">Transport</keyword>
<comment type="subcellular location">
    <subcellularLocation>
        <location evidence="1">Membrane</location>
        <topology evidence="1">Multi-pass membrane protein</topology>
    </subcellularLocation>
</comment>
<dbReference type="InterPro" id="IPR004761">
    <property type="entry name" value="Spore_GerAB"/>
</dbReference>
<evidence type="ECO:0000256" key="3">
    <source>
        <dbReference type="ARBA" id="ARBA00022448"/>
    </source>
</evidence>
<evidence type="ECO:0000313" key="10">
    <source>
        <dbReference type="Proteomes" id="UP000183410"/>
    </source>
</evidence>
<evidence type="ECO:0000313" key="9">
    <source>
        <dbReference type="EMBL" id="SFE61302.1"/>
    </source>
</evidence>
<feature type="transmembrane region" description="Helical" evidence="8">
    <location>
        <begin position="118"/>
        <end position="137"/>
    </location>
</feature>
<organism evidence="9 10">
    <name type="scientific">Paenibacillus algorifonticola</name>
    <dbReference type="NCBI Taxonomy" id="684063"/>
    <lineage>
        <taxon>Bacteria</taxon>
        <taxon>Bacillati</taxon>
        <taxon>Bacillota</taxon>
        <taxon>Bacilli</taxon>
        <taxon>Bacillales</taxon>
        <taxon>Paenibacillaceae</taxon>
        <taxon>Paenibacillus</taxon>
    </lineage>
</organism>
<dbReference type="Proteomes" id="UP000183410">
    <property type="component" value="Unassembled WGS sequence"/>
</dbReference>
<feature type="transmembrane region" description="Helical" evidence="8">
    <location>
        <begin position="344"/>
        <end position="362"/>
    </location>
</feature>
<dbReference type="GO" id="GO:0009847">
    <property type="term" value="P:spore germination"/>
    <property type="evidence" value="ECO:0007669"/>
    <property type="project" value="InterPro"/>
</dbReference>
<feature type="transmembrane region" description="Helical" evidence="8">
    <location>
        <begin position="144"/>
        <end position="166"/>
    </location>
</feature>
<feature type="transmembrane region" description="Helical" evidence="8">
    <location>
        <begin position="12"/>
        <end position="33"/>
    </location>
</feature>
<feature type="transmembrane region" description="Helical" evidence="8">
    <location>
        <begin position="272"/>
        <end position="296"/>
    </location>
</feature>
<feature type="transmembrane region" description="Helical" evidence="8">
    <location>
        <begin position="39"/>
        <end position="60"/>
    </location>
</feature>